<evidence type="ECO:0000256" key="1">
    <source>
        <dbReference type="ARBA" id="ARBA00022737"/>
    </source>
</evidence>
<dbReference type="PIRSF" id="PIRSF034300">
    <property type="entry name" value="UCP034300"/>
    <property type="match status" value="1"/>
</dbReference>
<sequence length="140" mass="15644">MFRNKKIFHINSDSPRSLSRKTGEMLIFLAILCCAATVFYHRIPSQQTLHFDDGAISYKGYVLSNKMSGVGSLTFENGDHYEGEFKNGIFHGKGTFTAASGWTYIGNFENGLAHGQGKLTTESKTVYEGTFKQGIYQHEN</sequence>
<organism evidence="3 4">
    <name type="scientific">Streptococcus suis</name>
    <dbReference type="NCBI Taxonomy" id="1307"/>
    <lineage>
        <taxon>Bacteria</taxon>
        <taxon>Bacillati</taxon>
        <taxon>Bacillota</taxon>
        <taxon>Bacilli</taxon>
        <taxon>Lactobacillales</taxon>
        <taxon>Streptococcaceae</taxon>
        <taxon>Streptococcus</taxon>
    </lineage>
</organism>
<dbReference type="InterPro" id="IPR014590">
    <property type="entry name" value="UCP034300_MORN_rpt-cont"/>
</dbReference>
<dbReference type="SMART" id="SM00698">
    <property type="entry name" value="MORN"/>
    <property type="match status" value="2"/>
</dbReference>
<reference evidence="3 4" key="1">
    <citation type="submission" date="2019-04" db="EMBL/GenBank/DDBJ databases">
        <title>Genome analysis of Streptococcus suis strain WUSS424.</title>
        <authorList>
            <person name="Chen H."/>
            <person name="Gao X."/>
            <person name="Wu Z."/>
        </authorList>
    </citation>
    <scope>NUCLEOTIDE SEQUENCE [LARGE SCALE GENOMIC DNA]</scope>
    <source>
        <strain evidence="3 4">WUSS424</strain>
    </source>
</reference>
<evidence type="ECO:0000313" key="3">
    <source>
        <dbReference type="EMBL" id="TIH98896.1"/>
    </source>
</evidence>
<keyword evidence="2" id="KW-0472">Membrane</keyword>
<dbReference type="Gene3D" id="2.20.110.10">
    <property type="entry name" value="Histone H3 K4-specific methyltransferase SET7/9 N-terminal domain"/>
    <property type="match status" value="2"/>
</dbReference>
<proteinExistence type="predicted"/>
<dbReference type="OrthoDB" id="2593410at2"/>
<dbReference type="PANTHER" id="PTHR43215">
    <property type="entry name" value="RADIAL SPOKE HEAD 1 HOMOLOG"/>
    <property type="match status" value="1"/>
</dbReference>
<feature type="transmembrane region" description="Helical" evidence="2">
    <location>
        <begin position="25"/>
        <end position="43"/>
    </location>
</feature>
<evidence type="ECO:0008006" key="5">
    <source>
        <dbReference type="Google" id="ProtNLM"/>
    </source>
</evidence>
<dbReference type="AlphaFoldDB" id="A0A4T2GKD0"/>
<keyword evidence="2" id="KW-0812">Transmembrane</keyword>
<protein>
    <recommendedName>
        <fullName evidence="5">MORN repeat protein</fullName>
    </recommendedName>
</protein>
<keyword evidence="1" id="KW-0677">Repeat</keyword>
<dbReference type="EMBL" id="SSXO01000005">
    <property type="protein sequence ID" value="TIH98896.1"/>
    <property type="molecule type" value="Genomic_DNA"/>
</dbReference>
<dbReference type="Proteomes" id="UP000305165">
    <property type="component" value="Unassembled WGS sequence"/>
</dbReference>
<dbReference type="InterPro" id="IPR003409">
    <property type="entry name" value="MORN"/>
</dbReference>
<keyword evidence="2" id="KW-1133">Transmembrane helix</keyword>
<accession>A0A4T2GKD0</accession>
<gene>
    <name evidence="3" type="ORF">FAJ39_08415</name>
</gene>
<evidence type="ECO:0000256" key="2">
    <source>
        <dbReference type="SAM" id="Phobius"/>
    </source>
</evidence>
<evidence type="ECO:0000313" key="4">
    <source>
        <dbReference type="Proteomes" id="UP000305165"/>
    </source>
</evidence>
<comment type="caution">
    <text evidence="3">The sequence shown here is derived from an EMBL/GenBank/DDBJ whole genome shotgun (WGS) entry which is preliminary data.</text>
</comment>
<dbReference type="SUPFAM" id="SSF82185">
    <property type="entry name" value="Histone H3 K4-specific methyltransferase SET7/9 N-terminal domain"/>
    <property type="match status" value="1"/>
</dbReference>
<name>A0A4T2GKD0_STRSU</name>
<dbReference type="Pfam" id="PF02493">
    <property type="entry name" value="MORN"/>
    <property type="match status" value="4"/>
</dbReference>
<dbReference type="PANTHER" id="PTHR43215:SF14">
    <property type="entry name" value="RADIAL SPOKE HEAD 1 HOMOLOG"/>
    <property type="match status" value="1"/>
</dbReference>